<organism evidence="1">
    <name type="scientific">Arundo donax</name>
    <name type="common">Giant reed</name>
    <name type="synonym">Donax arundinaceus</name>
    <dbReference type="NCBI Taxonomy" id="35708"/>
    <lineage>
        <taxon>Eukaryota</taxon>
        <taxon>Viridiplantae</taxon>
        <taxon>Streptophyta</taxon>
        <taxon>Embryophyta</taxon>
        <taxon>Tracheophyta</taxon>
        <taxon>Spermatophyta</taxon>
        <taxon>Magnoliopsida</taxon>
        <taxon>Liliopsida</taxon>
        <taxon>Poales</taxon>
        <taxon>Poaceae</taxon>
        <taxon>PACMAD clade</taxon>
        <taxon>Arundinoideae</taxon>
        <taxon>Arundineae</taxon>
        <taxon>Arundo</taxon>
    </lineage>
</organism>
<reference evidence="1" key="1">
    <citation type="submission" date="2014-09" db="EMBL/GenBank/DDBJ databases">
        <authorList>
            <person name="Magalhaes I.L.F."/>
            <person name="Oliveira U."/>
            <person name="Santos F.R."/>
            <person name="Vidigal T.H.D.A."/>
            <person name="Brescovit A.D."/>
            <person name="Santos A.J."/>
        </authorList>
    </citation>
    <scope>NUCLEOTIDE SEQUENCE</scope>
    <source>
        <tissue evidence="1">Shoot tissue taken approximately 20 cm above the soil surface</tissue>
    </source>
</reference>
<proteinExistence type="predicted"/>
<protein>
    <submittedName>
        <fullName evidence="1">Uncharacterized protein</fullName>
    </submittedName>
</protein>
<reference evidence="1" key="2">
    <citation type="journal article" date="2015" name="Data Brief">
        <title>Shoot transcriptome of the giant reed, Arundo donax.</title>
        <authorList>
            <person name="Barrero R.A."/>
            <person name="Guerrero F.D."/>
            <person name="Moolhuijzen P."/>
            <person name="Goolsby J.A."/>
            <person name="Tidwell J."/>
            <person name="Bellgard S.E."/>
            <person name="Bellgard M.I."/>
        </authorList>
    </citation>
    <scope>NUCLEOTIDE SEQUENCE</scope>
    <source>
        <tissue evidence="1">Shoot tissue taken approximately 20 cm above the soil surface</tissue>
    </source>
</reference>
<dbReference type="AlphaFoldDB" id="A0A0A8ZA23"/>
<evidence type="ECO:0000313" key="1">
    <source>
        <dbReference type="EMBL" id="JAD35631.1"/>
    </source>
</evidence>
<name>A0A0A8ZA23_ARUDO</name>
<dbReference type="EMBL" id="GBRH01262264">
    <property type="protein sequence ID" value="JAD35631.1"/>
    <property type="molecule type" value="Transcribed_RNA"/>
</dbReference>
<accession>A0A0A8ZA23</accession>
<sequence length="54" mass="6334">MRQLSVLSQYSKAADLPSCQVVQKYWHWQVRFRGVETSNLDFGVYILQTEKNQG</sequence>